<dbReference type="AlphaFoldDB" id="A0A9P6CK29"/>
<dbReference type="OrthoDB" id="3031217at2759"/>
<organism evidence="1 2">
    <name type="scientific">Collybia nuda</name>
    <dbReference type="NCBI Taxonomy" id="64659"/>
    <lineage>
        <taxon>Eukaryota</taxon>
        <taxon>Fungi</taxon>
        <taxon>Dikarya</taxon>
        <taxon>Basidiomycota</taxon>
        <taxon>Agaricomycotina</taxon>
        <taxon>Agaricomycetes</taxon>
        <taxon>Agaricomycetidae</taxon>
        <taxon>Agaricales</taxon>
        <taxon>Tricholomatineae</taxon>
        <taxon>Clitocybaceae</taxon>
        <taxon>Collybia</taxon>
    </lineage>
</organism>
<reference evidence="1" key="1">
    <citation type="submission" date="2020-11" db="EMBL/GenBank/DDBJ databases">
        <authorList>
            <consortium name="DOE Joint Genome Institute"/>
            <person name="Ahrendt S."/>
            <person name="Riley R."/>
            <person name="Andreopoulos W."/>
            <person name="Labutti K."/>
            <person name="Pangilinan J."/>
            <person name="Ruiz-Duenas F.J."/>
            <person name="Barrasa J.M."/>
            <person name="Sanchez-Garcia M."/>
            <person name="Camarero S."/>
            <person name="Miyauchi S."/>
            <person name="Serrano A."/>
            <person name="Linde D."/>
            <person name="Babiker R."/>
            <person name="Drula E."/>
            <person name="Ayuso-Fernandez I."/>
            <person name="Pacheco R."/>
            <person name="Padilla G."/>
            <person name="Ferreira P."/>
            <person name="Barriuso J."/>
            <person name="Kellner H."/>
            <person name="Castanera R."/>
            <person name="Alfaro M."/>
            <person name="Ramirez L."/>
            <person name="Pisabarro A.G."/>
            <person name="Kuo A."/>
            <person name="Tritt A."/>
            <person name="Lipzen A."/>
            <person name="He G."/>
            <person name="Yan M."/>
            <person name="Ng V."/>
            <person name="Cullen D."/>
            <person name="Martin F."/>
            <person name="Rosso M.-N."/>
            <person name="Henrissat B."/>
            <person name="Hibbett D."/>
            <person name="Martinez A.T."/>
            <person name="Grigoriev I.V."/>
        </authorList>
    </citation>
    <scope>NUCLEOTIDE SEQUENCE</scope>
    <source>
        <strain evidence="1">CBS 247.69</strain>
    </source>
</reference>
<sequence>MYIKINTSTLSALTYALPKRRRLDDEYSVMPDWLLENPVPEGGVCVNYSNTLTSTSANYTLMSDIVNPGVPNTTILRTPQGNEGAIHWKDRAIEVGGVRYLIDDLKRTEERSQFLAYMWVIGPKRWRSKYVTRSRTWKVWSVGDDLSTETLAIKFKPYYPKAFRTGEPAKLGVSVADEDSTFIILFLIYLQITEGPPEPRMSSIEGIIEALLPPF</sequence>
<name>A0A9P6CK29_9AGAR</name>
<dbReference type="Proteomes" id="UP000807353">
    <property type="component" value="Unassembled WGS sequence"/>
</dbReference>
<evidence type="ECO:0000313" key="1">
    <source>
        <dbReference type="EMBL" id="KAF9469476.1"/>
    </source>
</evidence>
<gene>
    <name evidence="1" type="ORF">BDZ94DRAFT_1293212</name>
</gene>
<evidence type="ECO:0000313" key="2">
    <source>
        <dbReference type="Proteomes" id="UP000807353"/>
    </source>
</evidence>
<keyword evidence="2" id="KW-1185">Reference proteome</keyword>
<protein>
    <submittedName>
        <fullName evidence="1">Uncharacterized protein</fullName>
    </submittedName>
</protein>
<proteinExistence type="predicted"/>
<comment type="caution">
    <text evidence="1">The sequence shown here is derived from an EMBL/GenBank/DDBJ whole genome shotgun (WGS) entry which is preliminary data.</text>
</comment>
<accession>A0A9P6CK29</accession>
<dbReference type="EMBL" id="MU150229">
    <property type="protein sequence ID" value="KAF9469476.1"/>
    <property type="molecule type" value="Genomic_DNA"/>
</dbReference>